<sequence>MISLVIVLIFAGSVIQGLFRGGSNSAKHLIYMVMEAITVLISMFLAWKGVQLVSPLIQTWLKSQQLQLPTGDSST</sequence>
<evidence type="ECO:0000256" key="1">
    <source>
        <dbReference type="SAM" id="Phobius"/>
    </source>
</evidence>
<gene>
    <name evidence="2" type="ORF">L0M14_21650</name>
</gene>
<dbReference type="Proteomes" id="UP001649230">
    <property type="component" value="Chromosome"/>
</dbReference>
<keyword evidence="3" id="KW-1185">Reference proteome</keyword>
<proteinExistence type="predicted"/>
<evidence type="ECO:0000313" key="2">
    <source>
        <dbReference type="EMBL" id="UJF32296.1"/>
    </source>
</evidence>
<keyword evidence="1" id="KW-0472">Membrane</keyword>
<name>A0ABY3SGI1_9BACL</name>
<reference evidence="2 3" key="1">
    <citation type="journal article" date="2024" name="Int. J. Syst. Evol. Microbiol.">
        <title>Paenibacillus hexagrammi sp. nov., a novel bacterium isolated from the gut content of Hexagrammos agrammus.</title>
        <authorList>
            <person name="Jung H.K."/>
            <person name="Kim D.G."/>
            <person name="Zin H."/>
            <person name="Park J."/>
            <person name="Jung H."/>
            <person name="Kim Y.O."/>
            <person name="Kong H.J."/>
            <person name="Kim J.W."/>
            <person name="Kim Y.S."/>
        </authorList>
    </citation>
    <scope>NUCLEOTIDE SEQUENCE [LARGE SCALE GENOMIC DNA]</scope>
    <source>
        <strain evidence="2 3">YPD9-1</strain>
    </source>
</reference>
<feature type="transmembrane region" description="Helical" evidence="1">
    <location>
        <begin position="30"/>
        <end position="47"/>
    </location>
</feature>
<keyword evidence="1" id="KW-1133">Transmembrane helix</keyword>
<protein>
    <submittedName>
        <fullName evidence="2">Uncharacterized protein</fullName>
    </submittedName>
</protein>
<keyword evidence="1" id="KW-0812">Transmembrane</keyword>
<dbReference type="EMBL" id="CP090978">
    <property type="protein sequence ID" value="UJF32296.1"/>
    <property type="molecule type" value="Genomic_DNA"/>
</dbReference>
<dbReference type="RefSeq" id="WP_235118640.1">
    <property type="nucleotide sequence ID" value="NZ_CP090978.1"/>
</dbReference>
<organism evidence="2 3">
    <name type="scientific">Paenibacillus hexagrammi</name>
    <dbReference type="NCBI Taxonomy" id="2908839"/>
    <lineage>
        <taxon>Bacteria</taxon>
        <taxon>Bacillati</taxon>
        <taxon>Bacillota</taxon>
        <taxon>Bacilli</taxon>
        <taxon>Bacillales</taxon>
        <taxon>Paenibacillaceae</taxon>
        <taxon>Paenibacillus</taxon>
    </lineage>
</organism>
<accession>A0ABY3SGI1</accession>
<evidence type="ECO:0000313" key="3">
    <source>
        <dbReference type="Proteomes" id="UP001649230"/>
    </source>
</evidence>